<dbReference type="Gene3D" id="3.40.50.850">
    <property type="entry name" value="Isochorismatase-like"/>
    <property type="match status" value="1"/>
</dbReference>
<evidence type="ECO:0000256" key="7">
    <source>
        <dbReference type="ARBA" id="ARBA00043224"/>
    </source>
</evidence>
<reference evidence="9" key="1">
    <citation type="submission" date="2020-06" db="EMBL/GenBank/DDBJ databases">
        <authorList>
            <person name="Ji K."/>
            <person name="Li J."/>
        </authorList>
    </citation>
    <scope>NUCLEOTIDE SEQUENCE</scope>
    <source>
        <strain evidence="9">JKM2019</strain>
        <tissue evidence="9">Whole body</tissue>
    </source>
</reference>
<dbReference type="GO" id="GO:0008936">
    <property type="term" value="F:nicotinamidase activity"/>
    <property type="evidence" value="ECO:0007669"/>
    <property type="project" value="UniProtKB-EC"/>
</dbReference>
<evidence type="ECO:0000256" key="4">
    <source>
        <dbReference type="ARBA" id="ARBA00022801"/>
    </source>
</evidence>
<name>A0A9D4NQK3_DERFA</name>
<comment type="pathway">
    <text evidence="5">Cofactor biosynthesis; nicotinate biosynthesis; nicotinate from nicotinamide: step 1/1.</text>
</comment>
<comment type="similarity">
    <text evidence="1">Belongs to the isochorismatase family.</text>
</comment>
<comment type="caution">
    <text evidence="9">The sequence shown here is derived from an EMBL/GenBank/DDBJ whole genome shotgun (WGS) entry which is preliminary data.</text>
</comment>
<keyword evidence="4" id="KW-0378">Hydrolase</keyword>
<dbReference type="GO" id="GO:0046872">
    <property type="term" value="F:metal ion binding"/>
    <property type="evidence" value="ECO:0007669"/>
    <property type="project" value="UniProtKB-KW"/>
</dbReference>
<dbReference type="SUPFAM" id="SSF52499">
    <property type="entry name" value="Isochorismatase-like hydrolases"/>
    <property type="match status" value="1"/>
</dbReference>
<protein>
    <recommendedName>
        <fullName evidence="6">nicotinamidase</fullName>
        <ecNumber evidence="6">3.5.1.19</ecNumber>
    </recommendedName>
    <alternativeName>
        <fullName evidence="7">Nicotinamide deamidase</fullName>
    </alternativeName>
</protein>
<dbReference type="EMBL" id="SDOV01000010">
    <property type="protein sequence ID" value="KAH7636556.1"/>
    <property type="molecule type" value="Genomic_DNA"/>
</dbReference>
<dbReference type="InterPro" id="IPR036380">
    <property type="entry name" value="Isochorismatase-like_sf"/>
</dbReference>
<gene>
    <name evidence="9" type="ORF">HUG17_10526</name>
</gene>
<keyword evidence="3" id="KW-0479">Metal-binding</keyword>
<evidence type="ECO:0000256" key="1">
    <source>
        <dbReference type="ARBA" id="ARBA00006336"/>
    </source>
</evidence>
<evidence type="ECO:0000256" key="2">
    <source>
        <dbReference type="ARBA" id="ARBA00022642"/>
    </source>
</evidence>
<accession>A0A9D4NQK3</accession>
<dbReference type="Proteomes" id="UP000828236">
    <property type="component" value="Unassembled WGS sequence"/>
</dbReference>
<reference evidence="9" key="2">
    <citation type="journal article" date="2021" name="World Allergy Organ. J.">
        <title>Chromosome-level assembly of Dermatophagoides farinae genome and transcriptome reveals two novel allergens Der f 37 and Der f 39.</title>
        <authorList>
            <person name="Chen J."/>
            <person name="Cai Z."/>
            <person name="Fan D."/>
            <person name="Hu J."/>
            <person name="Hou Y."/>
            <person name="He Y."/>
            <person name="Zhang Z."/>
            <person name="Zhao Z."/>
            <person name="Gao P."/>
            <person name="Hu W."/>
            <person name="Sun J."/>
            <person name="Li J."/>
            <person name="Ji K."/>
        </authorList>
    </citation>
    <scope>NUCLEOTIDE SEQUENCE</scope>
    <source>
        <strain evidence="9">JKM2019</strain>
    </source>
</reference>
<evidence type="ECO:0000256" key="5">
    <source>
        <dbReference type="ARBA" id="ARBA00037900"/>
    </source>
</evidence>
<evidence type="ECO:0000256" key="6">
    <source>
        <dbReference type="ARBA" id="ARBA00039017"/>
    </source>
</evidence>
<evidence type="ECO:0000256" key="3">
    <source>
        <dbReference type="ARBA" id="ARBA00022723"/>
    </source>
</evidence>
<dbReference type="GO" id="GO:0019363">
    <property type="term" value="P:pyridine nucleotide biosynthetic process"/>
    <property type="evidence" value="ECO:0007669"/>
    <property type="project" value="UniProtKB-KW"/>
</dbReference>
<organism evidence="9">
    <name type="scientific">Dermatophagoides farinae</name>
    <name type="common">American house dust mite</name>
    <dbReference type="NCBI Taxonomy" id="6954"/>
    <lineage>
        <taxon>Eukaryota</taxon>
        <taxon>Metazoa</taxon>
        <taxon>Ecdysozoa</taxon>
        <taxon>Arthropoda</taxon>
        <taxon>Chelicerata</taxon>
        <taxon>Arachnida</taxon>
        <taxon>Acari</taxon>
        <taxon>Acariformes</taxon>
        <taxon>Sarcoptiformes</taxon>
        <taxon>Astigmata</taxon>
        <taxon>Psoroptidia</taxon>
        <taxon>Analgoidea</taxon>
        <taxon>Pyroglyphidae</taxon>
        <taxon>Dermatophagoidinae</taxon>
        <taxon>Dermatophagoides</taxon>
    </lineage>
</organism>
<evidence type="ECO:0000313" key="9">
    <source>
        <dbReference type="EMBL" id="KAH7636556.1"/>
    </source>
</evidence>
<keyword evidence="2" id="KW-0662">Pyridine nucleotide biosynthesis</keyword>
<dbReference type="InterPro" id="IPR052347">
    <property type="entry name" value="Isochorismatase_Nicotinamidase"/>
</dbReference>
<feature type="domain" description="Isochorismatase-like" evidence="8">
    <location>
        <begin position="53"/>
        <end position="221"/>
    </location>
</feature>
<evidence type="ECO:0000259" key="8">
    <source>
        <dbReference type="Pfam" id="PF00857"/>
    </source>
</evidence>
<dbReference type="AlphaFoldDB" id="A0A9D4NQK3"/>
<dbReference type="EC" id="3.5.1.19" evidence="6"/>
<dbReference type="PANTHER" id="PTHR11080">
    <property type="entry name" value="PYRAZINAMIDASE/NICOTINAMIDASE"/>
    <property type="match status" value="1"/>
</dbReference>
<dbReference type="Pfam" id="PF00857">
    <property type="entry name" value="Isochorismatase"/>
    <property type="match status" value="1"/>
</dbReference>
<sequence>MENSNDQCKNIKDYYTPFVLSDYLEDTDAVSPILDKPNITNGHQASQTVRRWALIIVDVQNDFVNGSMSLKNFFNGEEAAEVIPAINRLLQYVKFDLIVYSRDCHPFDHCSFISSSVTPKAPVQKWPEHCVENTWGAQYAAGLITEPQSLNPTVKKISIMKGLKRDEECFSAFRGTLVEHSLHQSSQTLQEIIKNEKIDQIFVCGLATDYCVRETCHDARNFCQRQETFVLVDASRGLYLQISVVALCETFN</sequence>
<dbReference type="PANTHER" id="PTHR11080:SF2">
    <property type="entry name" value="LD05707P"/>
    <property type="match status" value="1"/>
</dbReference>
<proteinExistence type="inferred from homology"/>
<dbReference type="InterPro" id="IPR000868">
    <property type="entry name" value="Isochorismatase-like_dom"/>
</dbReference>